<feature type="domain" description="HTH tetR-type" evidence="4">
    <location>
        <begin position="2"/>
        <end position="60"/>
    </location>
</feature>
<accession>A0ABP9D905</accession>
<evidence type="ECO:0000259" key="4">
    <source>
        <dbReference type="PROSITE" id="PS50977"/>
    </source>
</evidence>
<feature type="DNA-binding region" description="H-T-H motif" evidence="2">
    <location>
        <begin position="23"/>
        <end position="42"/>
    </location>
</feature>
<sequence>MKNTKEKIVKGAIELLSHTPSASMEEIGTAINLSRRTLHRYFGSKAELIEEITRYASHLWLEKTREAVVSFNTPIEQLKAMFRNDINSGYQFRFLYHYKDSIQTKEEEASDLKEMMKLFRELLKTLQEEKVLSSAYSLVWVERFYLSTVDAATSLIHEDQSNKEEVLQMAWTSFLNGITV</sequence>
<dbReference type="EMBL" id="BAABJX010000028">
    <property type="protein sequence ID" value="GAA4833433.1"/>
    <property type="molecule type" value="Genomic_DNA"/>
</dbReference>
<dbReference type="RefSeq" id="WP_345371155.1">
    <property type="nucleotide sequence ID" value="NZ_BAABJX010000028.1"/>
</dbReference>
<protein>
    <recommendedName>
        <fullName evidence="4">HTH tetR-type domain-containing protein</fullName>
    </recommendedName>
</protein>
<organism evidence="5 6">
    <name type="scientific">Algivirga pacifica</name>
    <dbReference type="NCBI Taxonomy" id="1162670"/>
    <lineage>
        <taxon>Bacteria</taxon>
        <taxon>Pseudomonadati</taxon>
        <taxon>Bacteroidota</taxon>
        <taxon>Cytophagia</taxon>
        <taxon>Cytophagales</taxon>
        <taxon>Flammeovirgaceae</taxon>
        <taxon>Algivirga</taxon>
    </lineage>
</organism>
<evidence type="ECO:0000313" key="6">
    <source>
        <dbReference type="Proteomes" id="UP001500298"/>
    </source>
</evidence>
<dbReference type="SUPFAM" id="SSF46689">
    <property type="entry name" value="Homeodomain-like"/>
    <property type="match status" value="1"/>
</dbReference>
<proteinExistence type="predicted"/>
<dbReference type="Pfam" id="PF00440">
    <property type="entry name" value="TetR_N"/>
    <property type="match status" value="1"/>
</dbReference>
<dbReference type="InterPro" id="IPR009057">
    <property type="entry name" value="Homeodomain-like_sf"/>
</dbReference>
<comment type="caution">
    <text evidence="5">The sequence shown here is derived from an EMBL/GenBank/DDBJ whole genome shotgun (WGS) entry which is preliminary data.</text>
</comment>
<keyword evidence="3" id="KW-0175">Coiled coil</keyword>
<gene>
    <name evidence="5" type="ORF">GCM10023331_18340</name>
</gene>
<dbReference type="Gene3D" id="1.10.357.10">
    <property type="entry name" value="Tetracycline Repressor, domain 2"/>
    <property type="match status" value="1"/>
</dbReference>
<feature type="coiled-coil region" evidence="3">
    <location>
        <begin position="102"/>
        <end position="129"/>
    </location>
</feature>
<reference evidence="6" key="1">
    <citation type="journal article" date="2019" name="Int. J. Syst. Evol. Microbiol.">
        <title>The Global Catalogue of Microorganisms (GCM) 10K type strain sequencing project: providing services to taxonomists for standard genome sequencing and annotation.</title>
        <authorList>
            <consortium name="The Broad Institute Genomics Platform"/>
            <consortium name="The Broad Institute Genome Sequencing Center for Infectious Disease"/>
            <person name="Wu L."/>
            <person name="Ma J."/>
        </authorList>
    </citation>
    <scope>NUCLEOTIDE SEQUENCE [LARGE SCALE GENOMIC DNA]</scope>
    <source>
        <strain evidence="6">JCM 18326</strain>
    </source>
</reference>
<evidence type="ECO:0000313" key="5">
    <source>
        <dbReference type="EMBL" id="GAA4833433.1"/>
    </source>
</evidence>
<evidence type="ECO:0000256" key="2">
    <source>
        <dbReference type="PROSITE-ProRule" id="PRU00335"/>
    </source>
</evidence>
<keyword evidence="1 2" id="KW-0238">DNA-binding</keyword>
<dbReference type="Proteomes" id="UP001500298">
    <property type="component" value="Unassembled WGS sequence"/>
</dbReference>
<evidence type="ECO:0000256" key="1">
    <source>
        <dbReference type="ARBA" id="ARBA00023125"/>
    </source>
</evidence>
<dbReference type="PROSITE" id="PS50977">
    <property type="entry name" value="HTH_TETR_2"/>
    <property type="match status" value="1"/>
</dbReference>
<keyword evidence="6" id="KW-1185">Reference proteome</keyword>
<evidence type="ECO:0000256" key="3">
    <source>
        <dbReference type="SAM" id="Coils"/>
    </source>
</evidence>
<dbReference type="InterPro" id="IPR001647">
    <property type="entry name" value="HTH_TetR"/>
</dbReference>
<name>A0ABP9D905_9BACT</name>